<evidence type="ECO:0000256" key="4">
    <source>
        <dbReference type="ARBA" id="ARBA00023163"/>
    </source>
</evidence>
<dbReference type="InterPro" id="IPR046335">
    <property type="entry name" value="LacI/GalR-like_sensor"/>
</dbReference>
<keyword evidence="2" id="KW-0805">Transcription regulation</keyword>
<dbReference type="SMART" id="SM00354">
    <property type="entry name" value="HTH_LACI"/>
    <property type="match status" value="1"/>
</dbReference>
<keyword evidence="1" id="KW-0678">Repressor</keyword>
<feature type="compositionally biased region" description="Low complexity" evidence="5">
    <location>
        <begin position="329"/>
        <end position="358"/>
    </location>
</feature>
<dbReference type="PANTHER" id="PTHR30146:SF148">
    <property type="entry name" value="HTH-TYPE TRANSCRIPTIONAL REPRESSOR PURR-RELATED"/>
    <property type="match status" value="1"/>
</dbReference>
<evidence type="ECO:0000256" key="5">
    <source>
        <dbReference type="SAM" id="MobiDB-lite"/>
    </source>
</evidence>
<dbReference type="InterPro" id="IPR000843">
    <property type="entry name" value="HTH_LacI"/>
</dbReference>
<keyword evidence="4" id="KW-0804">Transcription</keyword>
<dbReference type="PROSITE" id="PS50932">
    <property type="entry name" value="HTH_LACI_2"/>
    <property type="match status" value="1"/>
</dbReference>
<name>A0ABU3IC55_9ACTO</name>
<dbReference type="Gene3D" id="3.40.50.2300">
    <property type="match status" value="2"/>
</dbReference>
<dbReference type="Pfam" id="PF13377">
    <property type="entry name" value="Peripla_BP_3"/>
    <property type="match status" value="1"/>
</dbReference>
<organism evidence="7 8">
    <name type="scientific">Gleimia hominis</name>
    <dbReference type="NCBI Taxonomy" id="595468"/>
    <lineage>
        <taxon>Bacteria</taxon>
        <taxon>Bacillati</taxon>
        <taxon>Actinomycetota</taxon>
        <taxon>Actinomycetes</taxon>
        <taxon>Actinomycetales</taxon>
        <taxon>Actinomycetaceae</taxon>
        <taxon>Gleimia</taxon>
    </lineage>
</organism>
<dbReference type="PROSITE" id="PS00356">
    <property type="entry name" value="HTH_LACI_1"/>
    <property type="match status" value="1"/>
</dbReference>
<evidence type="ECO:0000259" key="6">
    <source>
        <dbReference type="PROSITE" id="PS50932"/>
    </source>
</evidence>
<dbReference type="SUPFAM" id="SSF53822">
    <property type="entry name" value="Periplasmic binding protein-like I"/>
    <property type="match status" value="1"/>
</dbReference>
<dbReference type="PANTHER" id="PTHR30146">
    <property type="entry name" value="LACI-RELATED TRANSCRIPTIONAL REPRESSOR"/>
    <property type="match status" value="1"/>
</dbReference>
<feature type="domain" description="HTH lacI-type" evidence="6">
    <location>
        <begin position="5"/>
        <end position="60"/>
    </location>
</feature>
<gene>
    <name evidence="7" type="ORF">QS713_07770</name>
</gene>
<evidence type="ECO:0000313" key="8">
    <source>
        <dbReference type="Proteomes" id="UP001247542"/>
    </source>
</evidence>
<accession>A0ABU3IC55</accession>
<keyword evidence="8" id="KW-1185">Reference proteome</keyword>
<dbReference type="Proteomes" id="UP001247542">
    <property type="component" value="Unassembled WGS sequence"/>
</dbReference>
<evidence type="ECO:0000313" key="7">
    <source>
        <dbReference type="EMBL" id="MDT3767952.1"/>
    </source>
</evidence>
<dbReference type="InterPro" id="IPR010982">
    <property type="entry name" value="Lambda_DNA-bd_dom_sf"/>
</dbReference>
<feature type="region of interest" description="Disordered" evidence="5">
    <location>
        <begin position="322"/>
        <end position="360"/>
    </location>
</feature>
<dbReference type="CDD" id="cd06288">
    <property type="entry name" value="PBP1_sucrose_transcription_regulator"/>
    <property type="match status" value="1"/>
</dbReference>
<dbReference type="RefSeq" id="WP_313274177.1">
    <property type="nucleotide sequence ID" value="NZ_JASXSX010000003.1"/>
</dbReference>
<dbReference type="EMBL" id="JASXSX010000003">
    <property type="protein sequence ID" value="MDT3767952.1"/>
    <property type="molecule type" value="Genomic_DNA"/>
</dbReference>
<dbReference type="SUPFAM" id="SSF47413">
    <property type="entry name" value="lambda repressor-like DNA-binding domains"/>
    <property type="match status" value="1"/>
</dbReference>
<evidence type="ECO:0000256" key="1">
    <source>
        <dbReference type="ARBA" id="ARBA00022491"/>
    </source>
</evidence>
<protein>
    <submittedName>
        <fullName evidence="7">LacI family DNA-binding transcriptional regulator</fullName>
    </submittedName>
</protein>
<evidence type="ECO:0000256" key="3">
    <source>
        <dbReference type="ARBA" id="ARBA00023125"/>
    </source>
</evidence>
<dbReference type="GO" id="GO:0003677">
    <property type="term" value="F:DNA binding"/>
    <property type="evidence" value="ECO:0007669"/>
    <property type="project" value="UniProtKB-KW"/>
</dbReference>
<dbReference type="CDD" id="cd01392">
    <property type="entry name" value="HTH_LacI"/>
    <property type="match status" value="1"/>
</dbReference>
<keyword evidence="3 7" id="KW-0238">DNA-binding</keyword>
<dbReference type="Pfam" id="PF00356">
    <property type="entry name" value="LacI"/>
    <property type="match status" value="1"/>
</dbReference>
<sequence>MSVKPRMADVAKLAGVSVATVSLVLNNTGRRISDRTQQRVWQAAHELGYIRDATARTLRMGKSHSIGFISSEVTLTRFASDMLQGILEAADERDHAVMIMETGESDAAINDAVRALRGRQVDAILIGVMASRDLQLDPPTAGLPCVVLNSTAAGYRAFLPQEFEAGRAAVRALTQRGHQRIGFVGRQRLDNLYRGSVNIGARMQGIDAQLAAENLHFAHEVESLEWEPEVGYEGTLEVLHAAPETTAVLAANDRIAFGVYQAAAELGLKIPTDLSVMSFDDEELAALMRPGLSTLRLPYYEMGRLGVAAVLDEVPSMDAAATSLGAESAPQTAGAQTTGEQTTPATQTTAPTQTTAQQILQLPLSPVWRESIASRDSK</sequence>
<comment type="caution">
    <text evidence="7">The sequence shown here is derived from an EMBL/GenBank/DDBJ whole genome shotgun (WGS) entry which is preliminary data.</text>
</comment>
<proteinExistence type="predicted"/>
<evidence type="ECO:0000256" key="2">
    <source>
        <dbReference type="ARBA" id="ARBA00023015"/>
    </source>
</evidence>
<dbReference type="Gene3D" id="1.10.260.40">
    <property type="entry name" value="lambda repressor-like DNA-binding domains"/>
    <property type="match status" value="1"/>
</dbReference>
<reference evidence="7 8" key="1">
    <citation type="submission" date="2023-06" db="EMBL/GenBank/DDBJ databases">
        <title>Draft genome sequence of Gleimia hominis type strain CCUG 57540T.</title>
        <authorList>
            <person name="Salva-Serra F."/>
            <person name="Cardew S."/>
            <person name="Jensie Markopoulos S."/>
            <person name="Ohlen M."/>
            <person name="Inganas E."/>
            <person name="Svensson-Stadler L."/>
            <person name="Moore E.R.B."/>
        </authorList>
    </citation>
    <scope>NUCLEOTIDE SEQUENCE [LARGE SCALE GENOMIC DNA]</scope>
    <source>
        <strain evidence="7 8">CCUG 57540</strain>
    </source>
</reference>
<dbReference type="InterPro" id="IPR028082">
    <property type="entry name" value="Peripla_BP_I"/>
</dbReference>